<dbReference type="SUPFAM" id="SSF50447">
    <property type="entry name" value="Translation proteins"/>
    <property type="match status" value="1"/>
</dbReference>
<accession>A0ABT4Z9J3</accession>
<dbReference type="Gene3D" id="3.30.980.10">
    <property type="entry name" value="Threonyl-trna Synthetase, Chain A, domain 2"/>
    <property type="match status" value="1"/>
</dbReference>
<evidence type="ECO:0000313" key="14">
    <source>
        <dbReference type="EMBL" id="MDB6176021.1"/>
    </source>
</evidence>
<feature type="binding site" evidence="11">
    <location>
        <position position="677"/>
    </location>
    <ligand>
        <name>Zn(2+)</name>
        <dbReference type="ChEBI" id="CHEBI:29105"/>
    </ligand>
</feature>
<dbReference type="PRINTS" id="PR00980">
    <property type="entry name" value="TRNASYNTHALA"/>
</dbReference>
<gene>
    <name evidence="11 14" type="primary">alaS</name>
    <name evidence="14" type="ORF">PAF17_00690</name>
</gene>
<dbReference type="Gene3D" id="6.10.250.550">
    <property type="match status" value="1"/>
</dbReference>
<feature type="region of interest" description="Disordered" evidence="12">
    <location>
        <begin position="848"/>
        <end position="868"/>
    </location>
</feature>
<evidence type="ECO:0000313" key="15">
    <source>
        <dbReference type="Proteomes" id="UP001165641"/>
    </source>
</evidence>
<keyword evidence="10 11" id="KW-0030">Aminoacyl-tRNA synthetase</keyword>
<feature type="domain" description="Alanyl-transfer RNA synthetases family profile" evidence="13">
    <location>
        <begin position="2"/>
        <end position="720"/>
    </location>
</feature>
<proteinExistence type="inferred from homology"/>
<comment type="function">
    <text evidence="11">Catalyzes the attachment of alanine to tRNA(Ala) in a two-step reaction: alanine is first activated by ATP to form Ala-AMP and then transferred to the acceptor end of tRNA(Ala). Also edits incorrectly charged Ser-tRNA(Ala) and Gly-tRNA(Ala) via its editing domain.</text>
</comment>
<feature type="binding site" evidence="11">
    <location>
        <position position="567"/>
    </location>
    <ligand>
        <name>Zn(2+)</name>
        <dbReference type="ChEBI" id="CHEBI:29105"/>
    </ligand>
</feature>
<reference evidence="14" key="1">
    <citation type="submission" date="2022-12" db="EMBL/GenBank/DDBJ databases">
        <title>Paracoccus onchidii sp. nov., isolated from a marine invertebrate from the South China Sea.</title>
        <authorList>
            <person name="Xu S."/>
            <person name="Liu Z."/>
            <person name="Xu Y."/>
        </authorList>
    </citation>
    <scope>NUCLEOTIDE SEQUENCE</scope>
    <source>
        <strain evidence="14">Z330</strain>
    </source>
</reference>
<evidence type="ECO:0000256" key="1">
    <source>
        <dbReference type="ARBA" id="ARBA00008226"/>
    </source>
</evidence>
<dbReference type="InterPro" id="IPR009000">
    <property type="entry name" value="Transl_B-barrel_sf"/>
</dbReference>
<dbReference type="InterPro" id="IPR050058">
    <property type="entry name" value="Ala-tRNA_ligase"/>
</dbReference>
<dbReference type="EC" id="6.1.1.7" evidence="11"/>
<evidence type="ECO:0000256" key="4">
    <source>
        <dbReference type="ARBA" id="ARBA00022723"/>
    </source>
</evidence>
<dbReference type="Gene3D" id="3.10.310.40">
    <property type="match status" value="1"/>
</dbReference>
<feature type="binding site" evidence="11">
    <location>
        <position position="681"/>
    </location>
    <ligand>
        <name>Zn(2+)</name>
        <dbReference type="ChEBI" id="CHEBI:29105"/>
    </ligand>
</feature>
<dbReference type="PROSITE" id="PS50860">
    <property type="entry name" value="AA_TRNA_LIGASE_II_ALA"/>
    <property type="match status" value="1"/>
</dbReference>
<dbReference type="InterPro" id="IPR018164">
    <property type="entry name" value="Ala-tRNA-synth_IIc_N"/>
</dbReference>
<name>A0ABT4Z9J3_9RHOB</name>
<dbReference type="RefSeq" id="WP_271887152.1">
    <property type="nucleotide sequence ID" value="NZ_JAQBIE010000001.1"/>
</dbReference>
<protein>
    <recommendedName>
        <fullName evidence="11">Alanine--tRNA ligase</fullName>
        <ecNumber evidence="11">6.1.1.7</ecNumber>
    </recommendedName>
    <alternativeName>
        <fullName evidence="11">Alanyl-tRNA synthetase</fullName>
        <shortName evidence="11">AlaRS</shortName>
    </alternativeName>
</protein>
<dbReference type="NCBIfam" id="TIGR00344">
    <property type="entry name" value="alaS"/>
    <property type="match status" value="1"/>
</dbReference>
<dbReference type="InterPro" id="IPR023033">
    <property type="entry name" value="Ala_tRNA_ligase_euk/bac"/>
</dbReference>
<sequence length="885" mass="95430">MPSLNDIRSTFLGFFEKNGHRVVESSPLVPRNDPTLMFTNSGMVQFKNAFTGLETRDYNRATTAQKCVRAGGKHNDLDNVGYTARHHTFFEMLGNFSFGDYFKTEAIPYAWELLTKDFGIPKDKLLVTVYHTDDEAADLWKKVAGLSDDRIIRIATSDNFWQMGPTGPCGPCTEIFFDHGEHIWGGPPGSADEDGDRFIEIWNIVFMQNEQFEDGSMRALDMQSIDTGMGLERIGALLQGKHDNYDTDLMRDLIEASANLSSNDPDGPGKVHHRVIADHLRSTSFLIADGVMPSNEGRGYVLRRIMRRAMRHVHMLGVQDPMMHRLVPELVSQMGGAYPELGRAQPLIQETLRSEETRFRQTLDRGLRLLDDELSRLPEGANLPGEAAFKLYDTYGFPLDLTQDALREKGRAVDTDGFDSAMAQQKAKARAAWSGSGETKDAAIWFDMAEQHGATEFLGYDTEEAEGQVLALVSEGAETDSAATGDKVQIVVNQSPFYAEAGGQVGDTGLIKTESGAARVTDTKKIAGVFVHMAEVTLGSIQRGQGAQLSVDHDRREQIRANHSATHLLHEALRRTLGEHVAQRGSLNAPDRLRFDFSHNHAMAADEMSAIEAEVNTYIRQNTPVETRVMTPDDARAIGAQALFGEKYGDEVRVVAMGQQANSGKGSDGQTYSLELCGGTHVARTGDIGAFALLSDSASAAGVRRIEALTGQAALDHLRGSDAQLSEVAVILKAQAGDVVNKVRALADERKSLANEVAQLKRQLAMGAGGAAEAKELGGIKFLGRVVDGVSGKELGPLVDDMKQQLGSGAVLVLAQADGKATVAAGVTSDLTGRLSAVSLVQTATAALGGKGGGGRPDRAQGGAPGLDAADNAIAQVEKLIGELE</sequence>
<keyword evidence="8 11" id="KW-0694">RNA-binding</keyword>
<keyword evidence="3 11" id="KW-0436">Ligase</keyword>
<evidence type="ECO:0000256" key="10">
    <source>
        <dbReference type="ARBA" id="ARBA00023146"/>
    </source>
</evidence>
<organism evidence="14 15">
    <name type="scientific">Paracoccus onchidii</name>
    <dbReference type="NCBI Taxonomy" id="3017813"/>
    <lineage>
        <taxon>Bacteria</taxon>
        <taxon>Pseudomonadati</taxon>
        <taxon>Pseudomonadota</taxon>
        <taxon>Alphaproteobacteria</taxon>
        <taxon>Rhodobacterales</taxon>
        <taxon>Paracoccaceae</taxon>
        <taxon>Paracoccus</taxon>
    </lineage>
</organism>
<keyword evidence="9 11" id="KW-0648">Protein biosynthesis</keyword>
<dbReference type="SUPFAM" id="SSF55681">
    <property type="entry name" value="Class II aaRS and biotin synthetases"/>
    <property type="match status" value="1"/>
</dbReference>
<evidence type="ECO:0000256" key="5">
    <source>
        <dbReference type="ARBA" id="ARBA00022741"/>
    </source>
</evidence>
<evidence type="ECO:0000256" key="11">
    <source>
        <dbReference type="HAMAP-Rule" id="MF_00036"/>
    </source>
</evidence>
<evidence type="ECO:0000256" key="8">
    <source>
        <dbReference type="ARBA" id="ARBA00022884"/>
    </source>
</evidence>
<dbReference type="Pfam" id="PF02272">
    <property type="entry name" value="DHHA1"/>
    <property type="match status" value="1"/>
</dbReference>
<keyword evidence="15" id="KW-1185">Reference proteome</keyword>
<evidence type="ECO:0000256" key="12">
    <source>
        <dbReference type="SAM" id="MobiDB-lite"/>
    </source>
</evidence>
<evidence type="ECO:0000256" key="3">
    <source>
        <dbReference type="ARBA" id="ARBA00022598"/>
    </source>
</evidence>
<dbReference type="SUPFAM" id="SSF101353">
    <property type="entry name" value="Putative anticodon-binding domain of alanyl-tRNA synthetase (AlaRS)"/>
    <property type="match status" value="1"/>
</dbReference>
<dbReference type="PANTHER" id="PTHR11777">
    <property type="entry name" value="ALANYL-TRNA SYNTHETASE"/>
    <property type="match status" value="1"/>
</dbReference>
<dbReference type="Gene3D" id="2.40.30.130">
    <property type="match status" value="1"/>
</dbReference>
<evidence type="ECO:0000259" key="13">
    <source>
        <dbReference type="PROSITE" id="PS50860"/>
    </source>
</evidence>
<comment type="cofactor">
    <cofactor evidence="11">
        <name>Zn(2+)</name>
        <dbReference type="ChEBI" id="CHEBI:29105"/>
    </cofactor>
    <text evidence="11">Binds 1 zinc ion per subunit.</text>
</comment>
<dbReference type="CDD" id="cd00673">
    <property type="entry name" value="AlaRS_core"/>
    <property type="match status" value="1"/>
</dbReference>
<evidence type="ECO:0000256" key="6">
    <source>
        <dbReference type="ARBA" id="ARBA00022833"/>
    </source>
</evidence>
<dbReference type="SMART" id="SM00863">
    <property type="entry name" value="tRNA_SAD"/>
    <property type="match status" value="1"/>
</dbReference>
<keyword evidence="6 11" id="KW-0862">Zinc</keyword>
<comment type="subcellular location">
    <subcellularLocation>
        <location evidence="11">Cytoplasm</location>
    </subcellularLocation>
</comment>
<evidence type="ECO:0000256" key="2">
    <source>
        <dbReference type="ARBA" id="ARBA00022555"/>
    </source>
</evidence>
<dbReference type="InterPro" id="IPR018165">
    <property type="entry name" value="Ala-tRNA-synth_IIc_core"/>
</dbReference>
<keyword evidence="5 11" id="KW-0547">Nucleotide-binding</keyword>
<evidence type="ECO:0000256" key="9">
    <source>
        <dbReference type="ARBA" id="ARBA00022917"/>
    </source>
</evidence>
<dbReference type="InterPro" id="IPR002318">
    <property type="entry name" value="Ala-tRNA-lgiase_IIc"/>
</dbReference>
<dbReference type="InterPro" id="IPR018162">
    <property type="entry name" value="Ala-tRNA-ligase_IIc_anticod-bd"/>
</dbReference>
<dbReference type="InterPro" id="IPR003156">
    <property type="entry name" value="DHHA1_dom"/>
</dbReference>
<keyword evidence="7 11" id="KW-0067">ATP-binding</keyword>
<dbReference type="Pfam" id="PF01411">
    <property type="entry name" value="tRNA-synt_2c"/>
    <property type="match status" value="1"/>
</dbReference>
<dbReference type="SUPFAM" id="SSF55186">
    <property type="entry name" value="ThrRS/AlaRS common domain"/>
    <property type="match status" value="1"/>
</dbReference>
<dbReference type="InterPro" id="IPR012947">
    <property type="entry name" value="tRNA_SAD"/>
</dbReference>
<comment type="domain">
    <text evidence="11">Consists of three domains; the N-terminal catalytic domain, the editing domain and the C-terminal C-Ala domain. The editing domain removes incorrectly charged amino acids, while the C-Ala domain, along with tRNA(Ala), serves as a bridge to cooperatively bring together the editing and aminoacylation centers thus stimulating deacylation of misacylated tRNAs.</text>
</comment>
<dbReference type="GO" id="GO:0004813">
    <property type="term" value="F:alanine-tRNA ligase activity"/>
    <property type="evidence" value="ECO:0007669"/>
    <property type="project" value="UniProtKB-EC"/>
</dbReference>
<comment type="catalytic activity">
    <reaction evidence="11">
        <text>tRNA(Ala) + L-alanine + ATP = L-alanyl-tRNA(Ala) + AMP + diphosphate</text>
        <dbReference type="Rhea" id="RHEA:12540"/>
        <dbReference type="Rhea" id="RHEA-COMP:9657"/>
        <dbReference type="Rhea" id="RHEA-COMP:9923"/>
        <dbReference type="ChEBI" id="CHEBI:30616"/>
        <dbReference type="ChEBI" id="CHEBI:33019"/>
        <dbReference type="ChEBI" id="CHEBI:57972"/>
        <dbReference type="ChEBI" id="CHEBI:78442"/>
        <dbReference type="ChEBI" id="CHEBI:78497"/>
        <dbReference type="ChEBI" id="CHEBI:456215"/>
        <dbReference type="EC" id="6.1.1.7"/>
    </reaction>
</comment>
<dbReference type="Pfam" id="PF07973">
    <property type="entry name" value="tRNA_SAD"/>
    <property type="match status" value="1"/>
</dbReference>
<dbReference type="InterPro" id="IPR045864">
    <property type="entry name" value="aa-tRNA-synth_II/BPL/LPL"/>
</dbReference>
<evidence type="ECO:0000256" key="7">
    <source>
        <dbReference type="ARBA" id="ARBA00022840"/>
    </source>
</evidence>
<comment type="similarity">
    <text evidence="1 11">Belongs to the class-II aminoacyl-tRNA synthetase family.</text>
</comment>
<dbReference type="PANTHER" id="PTHR11777:SF9">
    <property type="entry name" value="ALANINE--TRNA LIGASE, CYTOPLASMIC"/>
    <property type="match status" value="1"/>
</dbReference>
<dbReference type="Proteomes" id="UP001165641">
    <property type="component" value="Unassembled WGS sequence"/>
</dbReference>
<keyword evidence="2 11" id="KW-0820">tRNA-binding</keyword>
<dbReference type="EMBL" id="JAQBIE010000001">
    <property type="protein sequence ID" value="MDB6176021.1"/>
    <property type="molecule type" value="Genomic_DNA"/>
</dbReference>
<keyword evidence="11" id="KW-0963">Cytoplasm</keyword>
<comment type="caution">
    <text evidence="14">The sequence shown here is derived from an EMBL/GenBank/DDBJ whole genome shotgun (WGS) entry which is preliminary data.</text>
</comment>
<dbReference type="Gene3D" id="3.30.930.10">
    <property type="entry name" value="Bira Bifunctional Protein, Domain 2"/>
    <property type="match status" value="1"/>
</dbReference>
<dbReference type="Gene3D" id="3.30.54.20">
    <property type="match status" value="1"/>
</dbReference>
<keyword evidence="4 11" id="KW-0479">Metal-binding</keyword>
<dbReference type="InterPro" id="IPR018163">
    <property type="entry name" value="Thr/Ala-tRNA-synth_IIc_edit"/>
</dbReference>
<feature type="binding site" evidence="11">
    <location>
        <position position="563"/>
    </location>
    <ligand>
        <name>Zn(2+)</name>
        <dbReference type="ChEBI" id="CHEBI:29105"/>
    </ligand>
</feature>
<dbReference type="HAMAP" id="MF_00036_B">
    <property type="entry name" value="Ala_tRNA_synth_B"/>
    <property type="match status" value="1"/>
</dbReference>